<dbReference type="STRING" id="336292.SAMN05660710_02096"/>
<sequence>MGKCTNVSQALRRQFSPGSLLLLLFAAIVFGPQGFDWARGEPSIANHLAVVTNSQGVVLVQDVTQTRRPVSGVRANTIEREDGAVVCSTEHHNTWRGERNRFWDIRAFTSCAAPAYPFKVCSNFAVQSDSGRQRYLGPFCSNLTDPPDG</sequence>
<dbReference type="AlphaFoldDB" id="A0A1G5HBN1"/>
<dbReference type="Proteomes" id="UP000199502">
    <property type="component" value="Unassembled WGS sequence"/>
</dbReference>
<dbReference type="RefSeq" id="WP_090743615.1">
    <property type="nucleotide sequence ID" value="NZ_FMVT01000006.1"/>
</dbReference>
<dbReference type="OrthoDB" id="7771859at2"/>
<reference evidence="1 2" key="1">
    <citation type="submission" date="2016-10" db="EMBL/GenBank/DDBJ databases">
        <authorList>
            <person name="de Groot N.N."/>
        </authorList>
    </citation>
    <scope>NUCLEOTIDE SEQUENCE [LARGE SCALE GENOMIC DNA]</scope>
    <source>
        <strain evidence="1 2">CGMCC 1.8925</strain>
    </source>
</reference>
<proteinExistence type="predicted"/>
<keyword evidence="2" id="KW-1185">Reference proteome</keyword>
<dbReference type="EMBL" id="FMVT01000006">
    <property type="protein sequence ID" value="SCY61282.1"/>
    <property type="molecule type" value="Genomic_DNA"/>
</dbReference>
<name>A0A1G5HBN1_9RHOB</name>
<evidence type="ECO:0000313" key="1">
    <source>
        <dbReference type="EMBL" id="SCY61282.1"/>
    </source>
</evidence>
<accession>A0A1G5HBN1</accession>
<evidence type="ECO:0000313" key="2">
    <source>
        <dbReference type="Proteomes" id="UP000199502"/>
    </source>
</evidence>
<gene>
    <name evidence="1" type="ORF">SAMN05660710_02096</name>
</gene>
<protein>
    <submittedName>
        <fullName evidence="1">Uncharacterized protein</fullName>
    </submittedName>
</protein>
<organism evidence="1 2">
    <name type="scientific">Paracoccus tibetensis</name>
    <dbReference type="NCBI Taxonomy" id="336292"/>
    <lineage>
        <taxon>Bacteria</taxon>
        <taxon>Pseudomonadati</taxon>
        <taxon>Pseudomonadota</taxon>
        <taxon>Alphaproteobacteria</taxon>
        <taxon>Rhodobacterales</taxon>
        <taxon>Paracoccaceae</taxon>
        <taxon>Paracoccus</taxon>
    </lineage>
</organism>